<accession>A0A239FKM0</accession>
<dbReference type="Proteomes" id="UP000198327">
    <property type="component" value="Unassembled WGS sequence"/>
</dbReference>
<proteinExistence type="predicted"/>
<evidence type="ECO:0000313" key="1">
    <source>
        <dbReference type="EMBL" id="SNS57449.1"/>
    </source>
</evidence>
<sequence>MSACVEHTVEWFDPSTRRTFTQHVIQLAEVSDLFWESTKQAMIDELLHRVKADRA</sequence>
<name>A0A239FKM0_9NOCA</name>
<gene>
    <name evidence="1" type="ORF">SAMN05421642_103345</name>
</gene>
<organism evidence="1 2">
    <name type="scientific">Rhodococcoides kyotonense</name>
    <dbReference type="NCBI Taxonomy" id="398843"/>
    <lineage>
        <taxon>Bacteria</taxon>
        <taxon>Bacillati</taxon>
        <taxon>Actinomycetota</taxon>
        <taxon>Actinomycetes</taxon>
        <taxon>Mycobacteriales</taxon>
        <taxon>Nocardiaceae</taxon>
        <taxon>Rhodococcoides</taxon>
    </lineage>
</organism>
<protein>
    <submittedName>
        <fullName evidence="1">Uncharacterized protein</fullName>
    </submittedName>
</protein>
<evidence type="ECO:0000313" key="2">
    <source>
        <dbReference type="Proteomes" id="UP000198327"/>
    </source>
</evidence>
<dbReference type="AlphaFoldDB" id="A0A239FKM0"/>
<keyword evidence="2" id="KW-1185">Reference proteome</keyword>
<reference evidence="2" key="1">
    <citation type="submission" date="2017-06" db="EMBL/GenBank/DDBJ databases">
        <authorList>
            <person name="Varghese N."/>
            <person name="Submissions S."/>
        </authorList>
    </citation>
    <scope>NUCLEOTIDE SEQUENCE [LARGE SCALE GENOMIC DNA]</scope>
    <source>
        <strain evidence="2">JCM 23211</strain>
    </source>
</reference>
<dbReference type="EMBL" id="FZOW01000003">
    <property type="protein sequence ID" value="SNS57449.1"/>
    <property type="molecule type" value="Genomic_DNA"/>
</dbReference>